<dbReference type="InterPro" id="IPR025404">
    <property type="entry name" value="DUF4130"/>
</dbReference>
<gene>
    <name evidence="2" type="ORF">ERS852471_02806</name>
</gene>
<feature type="domain" description="DUF4130" evidence="1">
    <location>
        <begin position="83"/>
        <end position="244"/>
    </location>
</feature>
<sequence>MINEYLYDGTFEGLLTCIFYCYSSKTEVKITKTKNYLPNLISSPIEIVTEIDKFNRVYSSIRDKLSYTTLKTIYYLYLSDVNNIETLIYKYIKLCYNYGNNINLAKNNEIISLVDKYYRKVSLESHRFTGFVRFKKIKAQLYYSTIEPDHNILPIISTHFIERFSDQNFIIHDLKREIALFYNKNNSIITELSKDETKNLLNYSNDEFESLWKTFYNSINIKERENSKLQKMHMPTRYWHNLTEIK</sequence>
<evidence type="ECO:0000259" key="1">
    <source>
        <dbReference type="Pfam" id="PF13566"/>
    </source>
</evidence>
<dbReference type="EMBL" id="CYZX01000022">
    <property type="protein sequence ID" value="CUP01070.1"/>
    <property type="molecule type" value="Genomic_DNA"/>
</dbReference>
<dbReference type="RefSeq" id="WP_070205703.1">
    <property type="nucleotide sequence ID" value="NZ_CABIXQ010000022.1"/>
</dbReference>
<protein>
    <submittedName>
        <fullName evidence="2">Putative DNA metabolism protein</fullName>
    </submittedName>
</protein>
<dbReference type="InterPro" id="IPR023875">
    <property type="entry name" value="DNA_repair_put"/>
</dbReference>
<reference evidence="2 3" key="1">
    <citation type="submission" date="2015-09" db="EMBL/GenBank/DDBJ databases">
        <authorList>
            <consortium name="Pathogen Informatics"/>
        </authorList>
    </citation>
    <scope>NUCLEOTIDE SEQUENCE [LARGE SCALE GENOMIC DNA]</scope>
    <source>
        <strain evidence="2 3">2789STDY5834856</strain>
    </source>
</reference>
<dbReference type="Proteomes" id="UP000095594">
    <property type="component" value="Unassembled WGS sequence"/>
</dbReference>
<evidence type="ECO:0000313" key="2">
    <source>
        <dbReference type="EMBL" id="CUP01070.1"/>
    </source>
</evidence>
<dbReference type="Pfam" id="PF13566">
    <property type="entry name" value="DUF4130"/>
    <property type="match status" value="1"/>
</dbReference>
<proteinExistence type="predicted"/>
<organism evidence="2 3">
    <name type="scientific">Clostridium disporicum</name>
    <dbReference type="NCBI Taxonomy" id="84024"/>
    <lineage>
        <taxon>Bacteria</taxon>
        <taxon>Bacillati</taxon>
        <taxon>Bacillota</taxon>
        <taxon>Clostridia</taxon>
        <taxon>Eubacteriales</taxon>
        <taxon>Clostridiaceae</taxon>
        <taxon>Clostridium</taxon>
    </lineage>
</organism>
<name>A0A174JV92_9CLOT</name>
<accession>A0A174JV92</accession>
<dbReference type="NCBIfam" id="TIGR03915">
    <property type="entry name" value="SAM_7_link_chp"/>
    <property type="match status" value="1"/>
</dbReference>
<dbReference type="AlphaFoldDB" id="A0A174JV92"/>
<evidence type="ECO:0000313" key="3">
    <source>
        <dbReference type="Proteomes" id="UP000095594"/>
    </source>
</evidence>